<feature type="region of interest" description="Disordered" evidence="1">
    <location>
        <begin position="1"/>
        <end position="156"/>
    </location>
</feature>
<dbReference type="Proteomes" id="UP000257014">
    <property type="component" value="Unassembled WGS sequence"/>
</dbReference>
<evidence type="ECO:0000313" key="3">
    <source>
        <dbReference type="Proteomes" id="UP000257014"/>
    </source>
</evidence>
<feature type="compositionally biased region" description="Basic and acidic residues" evidence="1">
    <location>
        <begin position="88"/>
        <end position="103"/>
    </location>
</feature>
<comment type="caution">
    <text evidence="2">The sequence shown here is derived from an EMBL/GenBank/DDBJ whole genome shotgun (WGS) entry which is preliminary data.</text>
</comment>
<protein>
    <submittedName>
        <fullName evidence="2">Uncharacterized protein</fullName>
    </submittedName>
</protein>
<sequence>MHARSGSVQGGEKNEGRLPAISGAGIKRREAPVRTARTAAFRLSAPGRRTRILSPFSSSGAQAEAGRPRDRRIPLRVLPPACRGPARGRRDFRGERERTRDGQKASAGDGGPFCQTFGFRKGLGSRRKLAPVGSNPTSIRSAAGKIRRKLAAGHGA</sequence>
<gene>
    <name evidence="2" type="ORF">C6P37_09330</name>
</gene>
<accession>A0A3E0K3G0</accession>
<feature type="compositionally biased region" description="Basic residues" evidence="1">
    <location>
        <begin position="145"/>
        <end position="156"/>
    </location>
</feature>
<dbReference type="EMBL" id="QEWE01000018">
    <property type="protein sequence ID" value="REJ28042.1"/>
    <property type="molecule type" value="Genomic_DNA"/>
</dbReference>
<name>A0A3E0K3G0_9BACI</name>
<organism evidence="2 3">
    <name type="scientific">Caldibacillus debilis</name>
    <dbReference type="NCBI Taxonomy" id="301148"/>
    <lineage>
        <taxon>Bacteria</taxon>
        <taxon>Bacillati</taxon>
        <taxon>Bacillota</taxon>
        <taxon>Bacilli</taxon>
        <taxon>Bacillales</taxon>
        <taxon>Bacillaceae</taxon>
        <taxon>Caldibacillus</taxon>
    </lineage>
</organism>
<reference evidence="2 3" key="1">
    <citation type="submission" date="2018-03" db="EMBL/GenBank/DDBJ databases">
        <authorList>
            <person name="Keele B.F."/>
        </authorList>
    </citation>
    <scope>NUCLEOTIDE SEQUENCE [LARGE SCALE GENOMIC DNA]</scope>
    <source>
        <strain evidence="2">ZCTH4_d</strain>
    </source>
</reference>
<dbReference type="AlphaFoldDB" id="A0A3E0K3G0"/>
<proteinExistence type="predicted"/>
<evidence type="ECO:0000313" key="2">
    <source>
        <dbReference type="EMBL" id="REJ28042.1"/>
    </source>
</evidence>
<evidence type="ECO:0000256" key="1">
    <source>
        <dbReference type="SAM" id="MobiDB-lite"/>
    </source>
</evidence>